<reference evidence="1 2" key="1">
    <citation type="submission" date="2018-11" db="EMBL/GenBank/DDBJ databases">
        <title>Complete genome sequencing of the Actinobacteria Serinibacter sp. K3-2.</title>
        <authorList>
            <person name="Rakitin A.L."/>
            <person name="Beletsky A.V."/>
            <person name="Mardanov A.V."/>
            <person name="Ravin N.V."/>
            <person name="Gromova A.S."/>
            <person name="Filippova S.N."/>
            <person name="Gal'Chenko V.F."/>
        </authorList>
    </citation>
    <scope>NUCLEOTIDE SEQUENCE [LARGE SCALE GENOMIC DNA]</scope>
    <source>
        <strain evidence="1 2">K3-2</strain>
    </source>
</reference>
<comment type="caution">
    <text evidence="1">The sequence shown here is derived from an EMBL/GenBank/DDBJ whole genome shotgun (WGS) entry which is preliminary data.</text>
</comment>
<proteinExistence type="predicted"/>
<dbReference type="RefSeq" id="WP_135849583.1">
    <property type="nucleotide sequence ID" value="NZ_RHPJ01000002.1"/>
</dbReference>
<evidence type="ECO:0000313" key="1">
    <source>
        <dbReference type="EMBL" id="TGO05609.1"/>
    </source>
</evidence>
<keyword evidence="2" id="KW-1185">Reference proteome</keyword>
<organism evidence="1 2">
    <name type="scientific">Serinibacter arcticus</name>
    <dbReference type="NCBI Taxonomy" id="1655435"/>
    <lineage>
        <taxon>Bacteria</taxon>
        <taxon>Bacillati</taxon>
        <taxon>Actinomycetota</taxon>
        <taxon>Actinomycetes</taxon>
        <taxon>Micrococcales</taxon>
        <taxon>Beutenbergiaceae</taxon>
        <taxon>Serinibacter</taxon>
    </lineage>
</organism>
<accession>A0A4Z1E375</accession>
<dbReference type="Proteomes" id="UP000297318">
    <property type="component" value="Unassembled WGS sequence"/>
</dbReference>
<dbReference type="EMBL" id="RHPJ01000002">
    <property type="protein sequence ID" value="TGO05609.1"/>
    <property type="molecule type" value="Genomic_DNA"/>
</dbReference>
<dbReference type="AlphaFoldDB" id="A0A4Z1E375"/>
<gene>
    <name evidence="1" type="ORF">SERN_1613</name>
</gene>
<name>A0A4Z1E375_9MICO</name>
<protein>
    <recommendedName>
        <fullName evidence="3">Transcriptional regulator</fullName>
    </recommendedName>
</protein>
<evidence type="ECO:0000313" key="2">
    <source>
        <dbReference type="Proteomes" id="UP000297318"/>
    </source>
</evidence>
<sequence>MTRTAVDTHAPDPGPLGELRAITAERAALERREEVAVRRARSQGYSWAAISLMLGTSRQAAHKKFGRRT</sequence>
<evidence type="ECO:0008006" key="3">
    <source>
        <dbReference type="Google" id="ProtNLM"/>
    </source>
</evidence>